<protein>
    <submittedName>
        <fullName evidence="1">Uncharacterized protein</fullName>
    </submittedName>
</protein>
<gene>
    <name evidence="1" type="ORF">QFC19_008342</name>
</gene>
<keyword evidence="2" id="KW-1185">Reference proteome</keyword>
<name>A0ACC2V314_9TREE</name>
<organism evidence="1 2">
    <name type="scientific">Naganishia cerealis</name>
    <dbReference type="NCBI Taxonomy" id="610337"/>
    <lineage>
        <taxon>Eukaryota</taxon>
        <taxon>Fungi</taxon>
        <taxon>Dikarya</taxon>
        <taxon>Basidiomycota</taxon>
        <taxon>Agaricomycotina</taxon>
        <taxon>Tremellomycetes</taxon>
        <taxon>Filobasidiales</taxon>
        <taxon>Filobasidiaceae</taxon>
        <taxon>Naganishia</taxon>
    </lineage>
</organism>
<sequence length="519" mass="58891">MANTADQEAPPKESHLAKWRREEREKAARLAALAASTAPSTPSIPPPPPQLPPPTDRLSSLPPDLFIRVTESLIARGSLASLASVNAASRSLYHSTLPYLWRTFIYDPRNKGKKEMERYWRRLVTSEGAKHIRQVPLFFVDRVTKVRNTTKRMPPCFTYLPAHARGELKAYIALFDDVKQYLVKSDEQKIVVHLLPAYEPLKGEDFTMLQNALVYYPRRGAPVTKAKKGKVVCKGNQDTSIGYAFFIIHSSDRQYPDPLPASINVYAAQRPISYLPVTLDAVLLAPATDAFTPADKPRLTRIVFDILASMDHEPASDCHNDDDDKDAAAADGDDHRRVVEWNGFVGTFTSSRIREEDRCRSYIEFHWQFGTETMIICAEAAAEALEPFRYWPMYNWVEFQFSNHTPFPTDDAAIHRILDILEVPYLSYAPRRLAPPDHGMGDVTVQDISRDLLAGLKRVVPIRAKNEAVEAKEEGGRGEDRNVVEYFIKRYPPGEGFKDKATFHDSHDRPVVFYKEYPM</sequence>
<dbReference type="Proteomes" id="UP001241377">
    <property type="component" value="Unassembled WGS sequence"/>
</dbReference>
<comment type="caution">
    <text evidence="1">The sequence shown here is derived from an EMBL/GenBank/DDBJ whole genome shotgun (WGS) entry which is preliminary data.</text>
</comment>
<reference evidence="1" key="1">
    <citation type="submission" date="2023-04" db="EMBL/GenBank/DDBJ databases">
        <title>Draft Genome sequencing of Naganishia species isolated from polar environments using Oxford Nanopore Technology.</title>
        <authorList>
            <person name="Leo P."/>
            <person name="Venkateswaran K."/>
        </authorList>
    </citation>
    <scope>NUCLEOTIDE SEQUENCE</scope>
    <source>
        <strain evidence="1">MNA-CCFEE 5261</strain>
    </source>
</reference>
<accession>A0ACC2V314</accession>
<evidence type="ECO:0000313" key="2">
    <source>
        <dbReference type="Proteomes" id="UP001241377"/>
    </source>
</evidence>
<proteinExistence type="predicted"/>
<evidence type="ECO:0000313" key="1">
    <source>
        <dbReference type="EMBL" id="KAJ9093483.1"/>
    </source>
</evidence>
<dbReference type="EMBL" id="JASBWR010000123">
    <property type="protein sequence ID" value="KAJ9093483.1"/>
    <property type="molecule type" value="Genomic_DNA"/>
</dbReference>